<comment type="caution">
    <text evidence="2">The sequence shown here is derived from an EMBL/GenBank/DDBJ whole genome shotgun (WGS) entry which is preliminary data.</text>
</comment>
<keyword evidence="1" id="KW-0472">Membrane</keyword>
<protein>
    <submittedName>
        <fullName evidence="2">Uncharacterized protein</fullName>
    </submittedName>
</protein>
<keyword evidence="1" id="KW-0812">Transmembrane</keyword>
<dbReference type="RefSeq" id="WP_380965563.1">
    <property type="nucleotide sequence ID" value="NZ_JBHTCO010000010.1"/>
</dbReference>
<keyword evidence="3" id="KW-1185">Reference proteome</keyword>
<reference evidence="3" key="1">
    <citation type="journal article" date="2019" name="Int. J. Syst. Evol. Microbiol.">
        <title>The Global Catalogue of Microorganisms (GCM) 10K type strain sequencing project: providing services to taxonomists for standard genome sequencing and annotation.</title>
        <authorList>
            <consortium name="The Broad Institute Genomics Platform"/>
            <consortium name="The Broad Institute Genome Sequencing Center for Infectious Disease"/>
            <person name="Wu L."/>
            <person name="Ma J."/>
        </authorList>
    </citation>
    <scope>NUCLEOTIDE SEQUENCE [LARGE SCALE GENOMIC DNA]</scope>
    <source>
        <strain evidence="3">CGMCC 1.16305</strain>
    </source>
</reference>
<evidence type="ECO:0000256" key="1">
    <source>
        <dbReference type="SAM" id="Phobius"/>
    </source>
</evidence>
<evidence type="ECO:0000313" key="3">
    <source>
        <dbReference type="Proteomes" id="UP001596505"/>
    </source>
</evidence>
<dbReference type="EMBL" id="JBHTCO010000010">
    <property type="protein sequence ID" value="MFC7393113.1"/>
    <property type="molecule type" value="Genomic_DNA"/>
</dbReference>
<dbReference type="Proteomes" id="UP001596505">
    <property type="component" value="Unassembled WGS sequence"/>
</dbReference>
<sequence length="88" mass="9961">MKRFIIFLIVLLLSYTSLEITVFIMESFLSTMSLGTAFHDLFTHIEGVQIASLFDTVPIITMMVSCVIALFIASVWPAQRHQSNHINV</sequence>
<accession>A0ABW2Q0G6</accession>
<organism evidence="2 3">
    <name type="scientific">Scopulibacillus cellulosilyticus</name>
    <dbReference type="NCBI Taxonomy" id="2665665"/>
    <lineage>
        <taxon>Bacteria</taxon>
        <taxon>Bacillati</taxon>
        <taxon>Bacillota</taxon>
        <taxon>Bacilli</taxon>
        <taxon>Bacillales</taxon>
        <taxon>Sporolactobacillaceae</taxon>
        <taxon>Scopulibacillus</taxon>
    </lineage>
</organism>
<keyword evidence="1" id="KW-1133">Transmembrane helix</keyword>
<evidence type="ECO:0000313" key="2">
    <source>
        <dbReference type="EMBL" id="MFC7393113.1"/>
    </source>
</evidence>
<feature type="transmembrane region" description="Helical" evidence="1">
    <location>
        <begin position="57"/>
        <end position="76"/>
    </location>
</feature>
<proteinExistence type="predicted"/>
<name>A0ABW2Q0G6_9BACL</name>
<gene>
    <name evidence="2" type="ORF">ACFQRG_09065</name>
</gene>